<organism evidence="2 3">
    <name type="scientific">Meganyctiphanes norvegica</name>
    <name type="common">Northern krill</name>
    <name type="synonym">Thysanopoda norvegica</name>
    <dbReference type="NCBI Taxonomy" id="48144"/>
    <lineage>
        <taxon>Eukaryota</taxon>
        <taxon>Metazoa</taxon>
        <taxon>Ecdysozoa</taxon>
        <taxon>Arthropoda</taxon>
        <taxon>Crustacea</taxon>
        <taxon>Multicrustacea</taxon>
        <taxon>Malacostraca</taxon>
        <taxon>Eumalacostraca</taxon>
        <taxon>Eucarida</taxon>
        <taxon>Euphausiacea</taxon>
        <taxon>Euphausiidae</taxon>
        <taxon>Meganyctiphanes</taxon>
    </lineage>
</organism>
<reference evidence="2 3" key="1">
    <citation type="submission" date="2024-05" db="EMBL/GenBank/DDBJ databases">
        <authorList>
            <person name="Wallberg A."/>
        </authorList>
    </citation>
    <scope>NUCLEOTIDE SEQUENCE [LARGE SCALE GENOMIC DNA]</scope>
</reference>
<dbReference type="EMBL" id="CAXKWB010016037">
    <property type="protein sequence ID" value="CAL4115178.1"/>
    <property type="molecule type" value="Genomic_DNA"/>
</dbReference>
<dbReference type="Pfam" id="PF06585">
    <property type="entry name" value="JHBP"/>
    <property type="match status" value="1"/>
</dbReference>
<dbReference type="Gene3D" id="3.15.10.30">
    <property type="entry name" value="Haemolymph juvenile hormone binding protein"/>
    <property type="match status" value="1"/>
</dbReference>
<accession>A0AAV2R695</accession>
<name>A0AAV2R695_MEGNR</name>
<dbReference type="Pfam" id="PF16984">
    <property type="entry name" value="Grp7_allergen"/>
    <property type="match status" value="1"/>
</dbReference>
<dbReference type="InterPro" id="IPR038606">
    <property type="entry name" value="To_sf"/>
</dbReference>
<feature type="signal peptide" evidence="1">
    <location>
        <begin position="1"/>
        <end position="20"/>
    </location>
</feature>
<dbReference type="SMART" id="SM00700">
    <property type="entry name" value="JHBP"/>
    <property type="match status" value="1"/>
</dbReference>
<dbReference type="PANTHER" id="PTHR11008:SF9">
    <property type="entry name" value="PROTEIN TAKEOUT-LIKE PROTEIN"/>
    <property type="match status" value="1"/>
</dbReference>
<evidence type="ECO:0000256" key="1">
    <source>
        <dbReference type="SAM" id="SignalP"/>
    </source>
</evidence>
<dbReference type="Gene3D" id="3.15.10.50">
    <property type="match status" value="1"/>
</dbReference>
<gene>
    <name evidence="2" type="ORF">MNOR_LOCUS20603</name>
</gene>
<comment type="caution">
    <text evidence="2">The sequence shown here is derived from an EMBL/GenBank/DDBJ whole genome shotgun (WGS) entry which is preliminary data.</text>
</comment>
<proteinExistence type="predicted"/>
<keyword evidence="1" id="KW-0732">Signal</keyword>
<protein>
    <submittedName>
        <fullName evidence="2">Uncharacterized protein</fullName>
    </submittedName>
</protein>
<feature type="chain" id="PRO_5043427444" evidence="1">
    <location>
        <begin position="21"/>
        <end position="440"/>
    </location>
</feature>
<dbReference type="InterPro" id="IPR020234">
    <property type="entry name" value="Mite_allergen_group-7"/>
</dbReference>
<sequence length="440" mass="47883">MLCALLIIFLSSSQVADVVARDHGSCIDPPWNNAVAQVIVNGLESARGLLVNGLPDLGIPPLDPLGPLPRIPFSIDTALMWMEGDVNDTMLAGLAEFVVCSLNVSIGLTEKFDMDMRLASMVLNGKYDLNGLMGQLFPLYGQGDYRMEVMDGGFIVGAGMSYNPISDHAKIKDLHVDVWFDQLNLELECILGCGDMADIVNGIVSDMAAPIFNSVMSVVDPILCDALETGINAILKNISISDIIKPPQLRALEIGNANSYLDLTMITVRHLIKKNDMDPATLPSLTLDLNNNAQLEVYNGELTGLSSLHRTGTATMDRVADWAFLYANIGVKEIKAHYTGSLEVGNTGPVVEIDASIAEIAVYLVARADVYEWKFDFDQFEITEFGHIDVTVDGLGLFDYMLGPITEAVANSLHDTIVNLLETTVKEAIQQALNETPWTM</sequence>
<dbReference type="InterPro" id="IPR010562">
    <property type="entry name" value="Haemolymph_juvenile_hormone-bd"/>
</dbReference>
<keyword evidence="3" id="KW-1185">Reference proteome</keyword>
<dbReference type="PANTHER" id="PTHR11008">
    <property type="entry name" value="PROTEIN TAKEOUT-LIKE PROTEIN"/>
    <property type="match status" value="1"/>
</dbReference>
<dbReference type="AlphaFoldDB" id="A0AAV2R695"/>
<dbReference type="InterPro" id="IPR038602">
    <property type="entry name" value="Mite_allergen_7_sf"/>
</dbReference>
<evidence type="ECO:0000313" key="3">
    <source>
        <dbReference type="Proteomes" id="UP001497623"/>
    </source>
</evidence>
<evidence type="ECO:0000313" key="2">
    <source>
        <dbReference type="EMBL" id="CAL4115178.1"/>
    </source>
</evidence>
<dbReference type="Proteomes" id="UP001497623">
    <property type="component" value="Unassembled WGS sequence"/>
</dbReference>